<proteinExistence type="predicted"/>
<name>A0ABQ0BX90_9FIRM</name>
<feature type="transmembrane region" description="Helical" evidence="5">
    <location>
        <begin position="96"/>
        <end position="115"/>
    </location>
</feature>
<dbReference type="Proteomes" id="UP001600941">
    <property type="component" value="Unassembled WGS sequence"/>
</dbReference>
<evidence type="ECO:0000256" key="5">
    <source>
        <dbReference type="SAM" id="Phobius"/>
    </source>
</evidence>
<feature type="transmembrane region" description="Helical" evidence="5">
    <location>
        <begin position="198"/>
        <end position="231"/>
    </location>
</feature>
<evidence type="ECO:0000256" key="3">
    <source>
        <dbReference type="ARBA" id="ARBA00022989"/>
    </source>
</evidence>
<feature type="transmembrane region" description="Helical" evidence="5">
    <location>
        <begin position="37"/>
        <end position="57"/>
    </location>
</feature>
<sequence length="483" mass="52508">MSELCEKGRKVYICLVAGVFPLFFTDYYYNIQKSKSCFFIAVTIAAAVFWCVTAFMGQRGNRKAETADICFLSLGAAVLVSSVLSPYGMASFTGSGGRWAGALLYVCMCLCYLLVSRNCCDLSFFSLIFYTIGAVTAAVGILHFAGVDFWGFLEHVPEGLTGAYLSTIGYSNIFSGFCALLAVSAMAGFCLGGEREVLAVCFIGFLGLFAGNSDGGFLGVFAGFLFLPAAFYKSKIYLYRITQTGAAFSAACFAAWLLGKKAVCSYTALPGYLASWQTAAAGLVLSACLYAAVRWGLKEDWWKQAAAGVHRYYMLCLGGVAAIGGLAFGLVNAGVLRGPGFLRVTDFWGSNRGYIWKRTWELFLEAPPVRKLFGYGPDTLKLLMMQTSSGEMVEKTGQIYDSAHNDLLHLLLTTGIFGTAAWAGCFAGVCRAVWKNRREEIYPWLIPFLCMFLQGFIGILQPVTTPFYFLLAGLCVGLSRKDV</sequence>
<feature type="transmembrane region" description="Helical" evidence="5">
    <location>
        <begin position="441"/>
        <end position="460"/>
    </location>
</feature>
<dbReference type="InterPro" id="IPR051533">
    <property type="entry name" value="WaaL-like"/>
</dbReference>
<evidence type="ECO:0000259" key="6">
    <source>
        <dbReference type="Pfam" id="PF04932"/>
    </source>
</evidence>
<evidence type="ECO:0000256" key="2">
    <source>
        <dbReference type="ARBA" id="ARBA00022692"/>
    </source>
</evidence>
<evidence type="ECO:0000313" key="7">
    <source>
        <dbReference type="EMBL" id="GAA6501141.1"/>
    </source>
</evidence>
<feature type="transmembrane region" description="Helical" evidence="5">
    <location>
        <begin position="271"/>
        <end position="292"/>
    </location>
</feature>
<evidence type="ECO:0000256" key="4">
    <source>
        <dbReference type="ARBA" id="ARBA00023136"/>
    </source>
</evidence>
<keyword evidence="3 5" id="KW-1133">Transmembrane helix</keyword>
<feature type="transmembrane region" description="Helical" evidence="5">
    <location>
        <begin position="12"/>
        <end position="31"/>
    </location>
</feature>
<comment type="subcellular location">
    <subcellularLocation>
        <location evidence="1">Membrane</location>
        <topology evidence="1">Multi-pass membrane protein</topology>
    </subcellularLocation>
</comment>
<dbReference type="PANTHER" id="PTHR37422">
    <property type="entry name" value="TEICHURONIC ACID BIOSYNTHESIS PROTEIN TUAE"/>
    <property type="match status" value="1"/>
</dbReference>
<feature type="transmembrane region" description="Helical" evidence="5">
    <location>
        <begin position="237"/>
        <end position="259"/>
    </location>
</feature>
<feature type="transmembrane region" description="Helical" evidence="5">
    <location>
        <begin position="407"/>
        <end position="429"/>
    </location>
</feature>
<feature type="transmembrane region" description="Helical" evidence="5">
    <location>
        <begin position="312"/>
        <end position="333"/>
    </location>
</feature>
<dbReference type="RefSeq" id="WP_227209999.1">
    <property type="nucleotide sequence ID" value="NZ_BAABZQ010000001.1"/>
</dbReference>
<protein>
    <recommendedName>
        <fullName evidence="6">O-antigen ligase-related domain-containing protein</fullName>
    </recommendedName>
</protein>
<organism evidence="7 8">
    <name type="scientific">Blautia parvula</name>
    <dbReference type="NCBI Taxonomy" id="2877527"/>
    <lineage>
        <taxon>Bacteria</taxon>
        <taxon>Bacillati</taxon>
        <taxon>Bacillota</taxon>
        <taxon>Clostridia</taxon>
        <taxon>Lachnospirales</taxon>
        <taxon>Lachnospiraceae</taxon>
        <taxon>Blautia</taxon>
    </lineage>
</organism>
<feature type="transmembrane region" description="Helical" evidence="5">
    <location>
        <begin position="69"/>
        <end position="90"/>
    </location>
</feature>
<feature type="transmembrane region" description="Helical" evidence="5">
    <location>
        <begin position="127"/>
        <end position="153"/>
    </location>
</feature>
<keyword evidence="8" id="KW-1185">Reference proteome</keyword>
<evidence type="ECO:0000313" key="8">
    <source>
        <dbReference type="Proteomes" id="UP001600941"/>
    </source>
</evidence>
<dbReference type="Pfam" id="PF04932">
    <property type="entry name" value="Wzy_C"/>
    <property type="match status" value="1"/>
</dbReference>
<dbReference type="PANTHER" id="PTHR37422:SF13">
    <property type="entry name" value="LIPOPOLYSACCHARIDE BIOSYNTHESIS PROTEIN PA4999-RELATED"/>
    <property type="match status" value="1"/>
</dbReference>
<feature type="domain" description="O-antigen ligase-related" evidence="6">
    <location>
        <begin position="200"/>
        <end position="423"/>
    </location>
</feature>
<evidence type="ECO:0000256" key="1">
    <source>
        <dbReference type="ARBA" id="ARBA00004141"/>
    </source>
</evidence>
<dbReference type="InterPro" id="IPR007016">
    <property type="entry name" value="O-antigen_ligase-rel_domated"/>
</dbReference>
<keyword evidence="2 5" id="KW-0812">Transmembrane</keyword>
<keyword evidence="4 5" id="KW-0472">Membrane</keyword>
<comment type="caution">
    <text evidence="7">The sequence shown here is derived from an EMBL/GenBank/DDBJ whole genome shotgun (WGS) entry which is preliminary data.</text>
</comment>
<dbReference type="EMBL" id="BAABZQ010000001">
    <property type="protein sequence ID" value="GAA6501141.1"/>
    <property type="molecule type" value="Genomic_DNA"/>
</dbReference>
<accession>A0ABQ0BX90</accession>
<gene>
    <name evidence="7" type="ORF">K340107D12_39570</name>
</gene>
<reference evidence="7 8" key="1">
    <citation type="submission" date="2024-04" db="EMBL/GenBank/DDBJ databases">
        <title>Defined microbial consortia suppress multidrug-resistant proinflammatory Enterobacteriaceae via ecological control.</title>
        <authorList>
            <person name="Furuichi M."/>
            <person name="Kawaguchi T."/>
            <person name="Pust M."/>
            <person name="Yasuma K."/>
            <person name="Plichta D."/>
            <person name="Hasegawa N."/>
            <person name="Ohya T."/>
            <person name="Bhattarai S."/>
            <person name="Sasajima S."/>
            <person name="Aoto Y."/>
            <person name="Tuganbaev T."/>
            <person name="Yaginuma M."/>
            <person name="Ueda M."/>
            <person name="Okahashi N."/>
            <person name="Amafuji K."/>
            <person name="Kiridooshi Y."/>
            <person name="Sugita K."/>
            <person name="Strazar M."/>
            <person name="Skelly A."/>
            <person name="Suda W."/>
            <person name="Hattori M."/>
            <person name="Nakamoto N."/>
            <person name="Caballero S."/>
            <person name="Norman J."/>
            <person name="Olle B."/>
            <person name="Tanoue T."/>
            <person name="Arita M."/>
            <person name="Bucci V."/>
            <person name="Atarashi K."/>
            <person name="Xavier R."/>
            <person name="Honda K."/>
        </authorList>
    </citation>
    <scope>NUCLEOTIDE SEQUENCE [LARGE SCALE GENOMIC DNA]</scope>
    <source>
        <strain evidence="8">k34-0107-D12</strain>
    </source>
</reference>